<feature type="transmembrane region" description="Helical" evidence="1">
    <location>
        <begin position="179"/>
        <end position="201"/>
    </location>
</feature>
<dbReference type="EMBL" id="LAZR01068990">
    <property type="protein sequence ID" value="KKK48591.1"/>
    <property type="molecule type" value="Genomic_DNA"/>
</dbReference>
<keyword evidence="1" id="KW-0812">Transmembrane</keyword>
<evidence type="ECO:0000313" key="2">
    <source>
        <dbReference type="EMBL" id="KKK48591.1"/>
    </source>
</evidence>
<dbReference type="AlphaFoldDB" id="A0A0F8YKG6"/>
<comment type="caution">
    <text evidence="2">The sequence shown here is derived from an EMBL/GenBank/DDBJ whole genome shotgun (WGS) entry which is preliminary data.</text>
</comment>
<sequence length="313" mass="35364">TWVFKSAYSMMRVFLFLFLDTGQRQMYPPASELPAESPFWYMDRILRMVMMAAGAIIADAVQRVWDLIDWFANWLWARVQGGFAAVTDALQDGLQWAWDNVISKIPEGIVAGAAEIGKLIREAFEWFVNSAFEPFVNIVEAKLAIPGKLLRAEYGSLEELIDDMLDPPQEMLKGWTGMILLPFIIVGLLVNMVTGLSGPLLEPVLQEQARSVGARIPPFAMLRDGLLRGLVQEEVHDDWLGRSGFNQANIDLQTALYQEIPGPSDLVRMGVREVFTPEIAERFGQFEDFPPAFGEWMAKQGFTEEWANFWGAH</sequence>
<name>A0A0F8YKG6_9ZZZZ</name>
<gene>
    <name evidence="2" type="ORF">LCGC14_3143580</name>
</gene>
<organism evidence="2">
    <name type="scientific">marine sediment metagenome</name>
    <dbReference type="NCBI Taxonomy" id="412755"/>
    <lineage>
        <taxon>unclassified sequences</taxon>
        <taxon>metagenomes</taxon>
        <taxon>ecological metagenomes</taxon>
    </lineage>
</organism>
<keyword evidence="1" id="KW-1133">Transmembrane helix</keyword>
<proteinExistence type="predicted"/>
<feature type="non-terminal residue" evidence="2">
    <location>
        <position position="1"/>
    </location>
</feature>
<reference evidence="2" key="1">
    <citation type="journal article" date="2015" name="Nature">
        <title>Complex archaea that bridge the gap between prokaryotes and eukaryotes.</title>
        <authorList>
            <person name="Spang A."/>
            <person name="Saw J.H."/>
            <person name="Jorgensen S.L."/>
            <person name="Zaremba-Niedzwiedzka K."/>
            <person name="Martijn J."/>
            <person name="Lind A.E."/>
            <person name="van Eijk R."/>
            <person name="Schleper C."/>
            <person name="Guy L."/>
            <person name="Ettema T.J."/>
        </authorList>
    </citation>
    <scope>NUCLEOTIDE SEQUENCE</scope>
</reference>
<evidence type="ECO:0000256" key="1">
    <source>
        <dbReference type="SAM" id="Phobius"/>
    </source>
</evidence>
<protein>
    <submittedName>
        <fullName evidence="2">Uncharacterized protein</fullName>
    </submittedName>
</protein>
<keyword evidence="1" id="KW-0472">Membrane</keyword>
<accession>A0A0F8YKG6</accession>